<evidence type="ECO:0000259" key="2">
    <source>
        <dbReference type="PROSITE" id="PS50164"/>
    </source>
</evidence>
<proteinExistence type="inferred from homology"/>
<dbReference type="RefSeq" id="WP_138620236.1">
    <property type="nucleotide sequence ID" value="NZ_SZVP01000001.1"/>
</dbReference>
<dbReference type="Gene3D" id="3.40.1440.10">
    <property type="entry name" value="GIY-YIG endonuclease"/>
    <property type="match status" value="1"/>
</dbReference>
<dbReference type="SUPFAM" id="SSF82771">
    <property type="entry name" value="GIY-YIG endonuclease"/>
    <property type="match status" value="1"/>
</dbReference>
<dbReference type="Proteomes" id="UP000307702">
    <property type="component" value="Unassembled WGS sequence"/>
</dbReference>
<dbReference type="CDD" id="cd10456">
    <property type="entry name" value="GIY-YIG_UPF0213"/>
    <property type="match status" value="1"/>
</dbReference>
<dbReference type="PROSITE" id="PS50164">
    <property type="entry name" value="GIY_YIG"/>
    <property type="match status" value="1"/>
</dbReference>
<keyword evidence="4" id="KW-1185">Reference proteome</keyword>
<name>A0A8H2JR64_9GAMM</name>
<reference evidence="3 4" key="1">
    <citation type="submission" date="2019-05" db="EMBL/GenBank/DDBJ databases">
        <title>Colwellia ponticola sp. nov., isolated from seawater.</title>
        <authorList>
            <person name="Yoon J.-H."/>
        </authorList>
    </citation>
    <scope>NUCLEOTIDE SEQUENCE [LARGE SCALE GENOMIC DNA]</scope>
    <source>
        <strain evidence="3 4">OISW-25</strain>
    </source>
</reference>
<dbReference type="EMBL" id="SZVP01000001">
    <property type="protein sequence ID" value="TMM47703.1"/>
    <property type="molecule type" value="Genomic_DNA"/>
</dbReference>
<dbReference type="OrthoDB" id="9797095at2"/>
<protein>
    <submittedName>
        <fullName evidence="3">GIY-YIG nuclease family protein</fullName>
    </submittedName>
</protein>
<dbReference type="PANTHER" id="PTHR34477:SF1">
    <property type="entry name" value="UPF0213 PROTEIN YHBQ"/>
    <property type="match status" value="1"/>
</dbReference>
<dbReference type="InterPro" id="IPR000305">
    <property type="entry name" value="GIY-YIG_endonuc"/>
</dbReference>
<accession>A0A8H2JR64</accession>
<organism evidence="3 4">
    <name type="scientific">Colwellia ponticola</name>
    <dbReference type="NCBI Taxonomy" id="2304625"/>
    <lineage>
        <taxon>Bacteria</taxon>
        <taxon>Pseudomonadati</taxon>
        <taxon>Pseudomonadota</taxon>
        <taxon>Gammaproteobacteria</taxon>
        <taxon>Alteromonadales</taxon>
        <taxon>Colwelliaceae</taxon>
        <taxon>Colwellia</taxon>
    </lineage>
</organism>
<comment type="similarity">
    <text evidence="1">Belongs to the UPF0213 family.</text>
</comment>
<dbReference type="PANTHER" id="PTHR34477">
    <property type="entry name" value="UPF0213 PROTEIN YHBQ"/>
    <property type="match status" value="1"/>
</dbReference>
<dbReference type="InterPro" id="IPR035901">
    <property type="entry name" value="GIY-YIG_endonuc_sf"/>
</dbReference>
<gene>
    <name evidence="3" type="ORF">FCS21_01625</name>
</gene>
<dbReference type="AlphaFoldDB" id="A0A8H2JR64"/>
<evidence type="ECO:0000313" key="3">
    <source>
        <dbReference type="EMBL" id="TMM47703.1"/>
    </source>
</evidence>
<sequence length="98" mass="11408">MNKHSKKSTWWVYLLRCKDNSLYAGVTTDIHRRTNEHNNSKLGAKYTLARRPVSLAYLEQADDKSSACKREYQIRQLSKVKKEQLVGNYSEDDSKANK</sequence>
<feature type="domain" description="GIY-YIG" evidence="2">
    <location>
        <begin position="8"/>
        <end position="84"/>
    </location>
</feature>
<dbReference type="InterPro" id="IPR050190">
    <property type="entry name" value="UPF0213_domain"/>
</dbReference>
<dbReference type="Pfam" id="PF01541">
    <property type="entry name" value="GIY-YIG"/>
    <property type="match status" value="1"/>
</dbReference>
<evidence type="ECO:0000313" key="4">
    <source>
        <dbReference type="Proteomes" id="UP000307702"/>
    </source>
</evidence>
<evidence type="ECO:0000256" key="1">
    <source>
        <dbReference type="ARBA" id="ARBA00007435"/>
    </source>
</evidence>
<comment type="caution">
    <text evidence="3">The sequence shown here is derived from an EMBL/GenBank/DDBJ whole genome shotgun (WGS) entry which is preliminary data.</text>
</comment>